<dbReference type="InterPro" id="IPR011006">
    <property type="entry name" value="CheY-like_superfamily"/>
</dbReference>
<feature type="modified residue" description="4-aspartylphosphate" evidence="6">
    <location>
        <position position="796"/>
    </location>
</feature>
<evidence type="ECO:0000256" key="2">
    <source>
        <dbReference type="ARBA" id="ARBA00012438"/>
    </source>
</evidence>
<dbReference type="InterPro" id="IPR003594">
    <property type="entry name" value="HATPase_dom"/>
</dbReference>
<dbReference type="InterPro" id="IPR003661">
    <property type="entry name" value="HisK_dim/P_dom"/>
</dbReference>
<dbReference type="SMART" id="SM00388">
    <property type="entry name" value="HisKA"/>
    <property type="match status" value="1"/>
</dbReference>
<keyword evidence="5" id="KW-0418">Kinase</keyword>
<dbReference type="CDD" id="cd00130">
    <property type="entry name" value="PAS"/>
    <property type="match status" value="3"/>
</dbReference>
<dbReference type="InterPro" id="IPR035965">
    <property type="entry name" value="PAS-like_dom_sf"/>
</dbReference>
<evidence type="ECO:0000259" key="11">
    <source>
        <dbReference type="PROSITE" id="PS50113"/>
    </source>
</evidence>
<dbReference type="InterPro" id="IPR036890">
    <property type="entry name" value="HATPase_C_sf"/>
</dbReference>
<dbReference type="Gene3D" id="1.10.287.130">
    <property type="match status" value="1"/>
</dbReference>
<dbReference type="Gene3D" id="3.40.50.2300">
    <property type="match status" value="1"/>
</dbReference>
<feature type="domain" description="Histidine kinase" evidence="8">
    <location>
        <begin position="494"/>
        <end position="713"/>
    </location>
</feature>
<evidence type="ECO:0000256" key="5">
    <source>
        <dbReference type="ARBA" id="ARBA00022777"/>
    </source>
</evidence>
<dbReference type="EMBL" id="FRAU01000002">
    <property type="protein sequence ID" value="SHK29766.1"/>
    <property type="molecule type" value="Genomic_DNA"/>
</dbReference>
<dbReference type="Proteomes" id="UP000185812">
    <property type="component" value="Unassembled WGS sequence"/>
</dbReference>
<dbReference type="PRINTS" id="PR00344">
    <property type="entry name" value="BCTRLSENSOR"/>
</dbReference>
<feature type="domain" description="PAC" evidence="11">
    <location>
        <begin position="426"/>
        <end position="476"/>
    </location>
</feature>
<dbReference type="SUPFAM" id="SSF52172">
    <property type="entry name" value="CheY-like"/>
    <property type="match status" value="1"/>
</dbReference>
<dbReference type="Gene3D" id="3.30.450.20">
    <property type="entry name" value="PAS domain"/>
    <property type="match status" value="3"/>
</dbReference>
<dbReference type="PROSITE" id="PS50109">
    <property type="entry name" value="HIS_KIN"/>
    <property type="match status" value="1"/>
</dbReference>
<evidence type="ECO:0000256" key="1">
    <source>
        <dbReference type="ARBA" id="ARBA00000085"/>
    </source>
</evidence>
<dbReference type="Pfam" id="PF08448">
    <property type="entry name" value="PAS_4"/>
    <property type="match status" value="1"/>
</dbReference>
<dbReference type="Pfam" id="PF02518">
    <property type="entry name" value="HATPase_c"/>
    <property type="match status" value="1"/>
</dbReference>
<evidence type="ECO:0000259" key="9">
    <source>
        <dbReference type="PROSITE" id="PS50110"/>
    </source>
</evidence>
<dbReference type="OrthoDB" id="9811889at2"/>
<dbReference type="Gene3D" id="3.30.565.10">
    <property type="entry name" value="Histidine kinase-like ATPase, C-terminal domain"/>
    <property type="match status" value="1"/>
</dbReference>
<dbReference type="InterPro" id="IPR001789">
    <property type="entry name" value="Sig_transdc_resp-reg_receiver"/>
</dbReference>
<dbReference type="PROSITE" id="PS50110">
    <property type="entry name" value="RESPONSE_REGULATORY"/>
    <property type="match status" value="1"/>
</dbReference>
<dbReference type="PROSITE" id="PS50113">
    <property type="entry name" value="PAC"/>
    <property type="match status" value="2"/>
</dbReference>
<feature type="coiled-coil region" evidence="7">
    <location>
        <begin position="467"/>
        <end position="494"/>
    </location>
</feature>
<dbReference type="PANTHER" id="PTHR43047">
    <property type="entry name" value="TWO-COMPONENT HISTIDINE PROTEIN KINASE"/>
    <property type="match status" value="1"/>
</dbReference>
<feature type="domain" description="PAC" evidence="11">
    <location>
        <begin position="174"/>
        <end position="226"/>
    </location>
</feature>
<dbReference type="InterPro" id="IPR036097">
    <property type="entry name" value="HisK_dim/P_sf"/>
</dbReference>
<evidence type="ECO:0000313" key="13">
    <source>
        <dbReference type="Proteomes" id="UP000185812"/>
    </source>
</evidence>
<evidence type="ECO:0000256" key="4">
    <source>
        <dbReference type="ARBA" id="ARBA00022679"/>
    </source>
</evidence>
<dbReference type="GO" id="GO:0000155">
    <property type="term" value="F:phosphorelay sensor kinase activity"/>
    <property type="evidence" value="ECO:0007669"/>
    <property type="project" value="InterPro"/>
</dbReference>
<evidence type="ECO:0000256" key="3">
    <source>
        <dbReference type="ARBA" id="ARBA00022553"/>
    </source>
</evidence>
<keyword evidence="3 6" id="KW-0597">Phosphoprotein</keyword>
<dbReference type="GO" id="GO:0006355">
    <property type="term" value="P:regulation of DNA-templated transcription"/>
    <property type="evidence" value="ECO:0007669"/>
    <property type="project" value="InterPro"/>
</dbReference>
<feature type="domain" description="Response regulatory" evidence="9">
    <location>
        <begin position="743"/>
        <end position="864"/>
    </location>
</feature>
<feature type="domain" description="PAS" evidence="10">
    <location>
        <begin position="246"/>
        <end position="297"/>
    </location>
</feature>
<dbReference type="InterPro" id="IPR000014">
    <property type="entry name" value="PAS"/>
</dbReference>
<dbReference type="AlphaFoldDB" id="A0A1M6RBF1"/>
<dbReference type="EC" id="2.7.13.3" evidence="2"/>
<dbReference type="InterPro" id="IPR001610">
    <property type="entry name" value="PAC"/>
</dbReference>
<proteinExistence type="predicted"/>
<dbReference type="InterPro" id="IPR013767">
    <property type="entry name" value="PAS_fold"/>
</dbReference>
<protein>
    <recommendedName>
        <fullName evidence="2">histidine kinase</fullName>
        <ecNumber evidence="2">2.7.13.3</ecNumber>
    </recommendedName>
</protein>
<dbReference type="InterPro" id="IPR013656">
    <property type="entry name" value="PAS_4"/>
</dbReference>
<keyword evidence="13" id="KW-1185">Reference proteome</keyword>
<dbReference type="SMART" id="SM00387">
    <property type="entry name" value="HATPase_c"/>
    <property type="match status" value="1"/>
</dbReference>
<dbReference type="SMART" id="SM00091">
    <property type="entry name" value="PAS"/>
    <property type="match status" value="3"/>
</dbReference>
<dbReference type="SMART" id="SM00086">
    <property type="entry name" value="PAC"/>
    <property type="match status" value="3"/>
</dbReference>
<evidence type="ECO:0000256" key="7">
    <source>
        <dbReference type="SAM" id="Coils"/>
    </source>
</evidence>
<evidence type="ECO:0000313" key="12">
    <source>
        <dbReference type="EMBL" id="SHK29766.1"/>
    </source>
</evidence>
<dbReference type="Pfam" id="PF00989">
    <property type="entry name" value="PAS"/>
    <property type="match status" value="1"/>
</dbReference>
<keyword evidence="4" id="KW-0808">Transferase</keyword>
<dbReference type="SMART" id="SM00448">
    <property type="entry name" value="REC"/>
    <property type="match status" value="1"/>
</dbReference>
<dbReference type="NCBIfam" id="TIGR00229">
    <property type="entry name" value="sensory_box"/>
    <property type="match status" value="3"/>
</dbReference>
<feature type="domain" description="PAS" evidence="10">
    <location>
        <begin position="351"/>
        <end position="422"/>
    </location>
</feature>
<evidence type="ECO:0000259" key="10">
    <source>
        <dbReference type="PROSITE" id="PS50112"/>
    </source>
</evidence>
<evidence type="ECO:0000259" key="8">
    <source>
        <dbReference type="PROSITE" id="PS50109"/>
    </source>
</evidence>
<reference evidence="13" key="1">
    <citation type="submission" date="2016-11" db="EMBL/GenBank/DDBJ databases">
        <authorList>
            <person name="Varghese N."/>
            <person name="Submissions S."/>
        </authorList>
    </citation>
    <scope>NUCLEOTIDE SEQUENCE [LARGE SCALE GENOMIC DNA]</scope>
    <source>
        <strain evidence="13">DSM 22212</strain>
    </source>
</reference>
<feature type="domain" description="PAS" evidence="10">
    <location>
        <begin position="98"/>
        <end position="171"/>
    </location>
</feature>
<dbReference type="PANTHER" id="PTHR43047:SF72">
    <property type="entry name" value="OSMOSENSING HISTIDINE PROTEIN KINASE SLN1"/>
    <property type="match status" value="1"/>
</dbReference>
<dbReference type="PROSITE" id="PS50112">
    <property type="entry name" value="PAS"/>
    <property type="match status" value="3"/>
</dbReference>
<dbReference type="Pfam" id="PF08447">
    <property type="entry name" value="PAS_3"/>
    <property type="match status" value="1"/>
</dbReference>
<dbReference type="Pfam" id="PF00072">
    <property type="entry name" value="Response_reg"/>
    <property type="match status" value="1"/>
</dbReference>
<comment type="catalytic activity">
    <reaction evidence="1">
        <text>ATP + protein L-histidine = ADP + protein N-phospho-L-histidine.</text>
        <dbReference type="EC" id="2.7.13.3"/>
    </reaction>
</comment>
<dbReference type="InterPro" id="IPR013655">
    <property type="entry name" value="PAS_fold_3"/>
</dbReference>
<dbReference type="InterPro" id="IPR000700">
    <property type="entry name" value="PAS-assoc_C"/>
</dbReference>
<gene>
    <name evidence="12" type="ORF">SAMN04488087_0776</name>
</gene>
<accession>A0A1M6RBF1</accession>
<dbReference type="SUPFAM" id="SSF55785">
    <property type="entry name" value="PYP-like sensor domain (PAS domain)"/>
    <property type="match status" value="3"/>
</dbReference>
<feature type="coiled-coil region" evidence="7">
    <location>
        <begin position="549"/>
        <end position="576"/>
    </location>
</feature>
<evidence type="ECO:0000256" key="6">
    <source>
        <dbReference type="PROSITE-ProRule" id="PRU00169"/>
    </source>
</evidence>
<keyword evidence="7" id="KW-0175">Coiled coil</keyword>
<dbReference type="InterPro" id="IPR004358">
    <property type="entry name" value="Sig_transdc_His_kin-like_C"/>
</dbReference>
<dbReference type="SUPFAM" id="SSF47384">
    <property type="entry name" value="Homodimeric domain of signal transducing histidine kinase"/>
    <property type="match status" value="1"/>
</dbReference>
<organism evidence="12 13">
    <name type="scientific">Rhodothermus profundi</name>
    <dbReference type="NCBI Taxonomy" id="633813"/>
    <lineage>
        <taxon>Bacteria</taxon>
        <taxon>Pseudomonadati</taxon>
        <taxon>Rhodothermota</taxon>
        <taxon>Rhodothermia</taxon>
        <taxon>Rhodothermales</taxon>
        <taxon>Rhodothermaceae</taxon>
        <taxon>Rhodothermus</taxon>
    </lineage>
</organism>
<dbReference type="STRING" id="633813.SAMN04488087_0776"/>
<dbReference type="SUPFAM" id="SSF55874">
    <property type="entry name" value="ATPase domain of HSP90 chaperone/DNA topoisomerase II/histidine kinase"/>
    <property type="match status" value="1"/>
</dbReference>
<dbReference type="Pfam" id="PF00512">
    <property type="entry name" value="HisKA"/>
    <property type="match status" value="1"/>
</dbReference>
<sequence length="870" mass="98788">MLFVQPAGVLRTSPVMETVSVICWTPTPETPLPAELANRLPPEAKRWLEDVRQHPPPAPQAYLVAPPTGSLLLLALPYPSDPPLLLAALDVGTVFPVSDTFFRTLVQSLRAVFWEADAQTFRFTYVSPQAEELLGYPTTRWLKEPDFWIAHIHPEDRAQTVAYCRETTDRGEDHDITYRMIHANGRVVWIRDIITVVPDAQGRPYRLRGLLLDVTEEQETRQELELARQRYEDLVTNNPIATGVYGRNQVVYANPAMARLFGARKPGDLLGKTAADLIYPDNLEAALEYLRRVIKQREPVHGRGRVQRLDGQPAIVDFRGVPITWEGEPAVLFFMWDVSEQLRTARRLAEREAQYQALFENAPAPMYVRRNRQFLLVNPAFARLTGYTAEELTAPGFDALRLVAPQSIPVVQERLARRAQGLPVPPCYELWLQRKDGKEILVEATSINILWEGQPAVLGFFRDISAQREAETYLKQARQKAEEASQLKHKFLELMTHEVRTPLSTILGYAELLRDELADRIPPELLQFLEVIRDSGRRLLGLLSDVLDLSLLETQRRRLETEAVSLNELVHRLQTDFAPMAREKGLALKTEIPERPIRVVADEEALYRTLANIVHNAVKFTETGEVRVRIGRNSHEGWVQVIDTGPGMNPEFARTGLFEPFRQESEGLNRRHEGAGLGMAVAYRFIKAMQGRINVDTAPGRGTTVTVYLPLLTMQPSSTPSALHPEARDLHRLQQRLRERNPHILIVEDNPENARFLELALQEVAQVTRASDAREALQLIEANLVRNQIFDLILLDLNLPGGFSGQALLHEIRRRSAYHHVPIVAQTAYAEPFRPEDFLAEGFDGFLIKPIDRLTLYRELDRLLTQPTPS</sequence>
<dbReference type="GO" id="GO:0009927">
    <property type="term" value="F:histidine phosphotransfer kinase activity"/>
    <property type="evidence" value="ECO:0007669"/>
    <property type="project" value="TreeGrafter"/>
</dbReference>
<dbReference type="CDD" id="cd00082">
    <property type="entry name" value="HisKA"/>
    <property type="match status" value="1"/>
</dbReference>
<dbReference type="GO" id="GO:0005886">
    <property type="term" value="C:plasma membrane"/>
    <property type="evidence" value="ECO:0007669"/>
    <property type="project" value="TreeGrafter"/>
</dbReference>
<dbReference type="CDD" id="cd17546">
    <property type="entry name" value="REC_hyHK_CKI1_RcsC-like"/>
    <property type="match status" value="1"/>
</dbReference>
<name>A0A1M6RBF1_9BACT</name>
<dbReference type="InterPro" id="IPR005467">
    <property type="entry name" value="His_kinase_dom"/>
</dbReference>